<dbReference type="CDD" id="cd17930">
    <property type="entry name" value="DEXHc_cas3"/>
    <property type="match status" value="1"/>
</dbReference>
<keyword evidence="5" id="KW-0547">Nucleotide-binding</keyword>
<evidence type="ECO:0000256" key="2">
    <source>
        <dbReference type="ARBA" id="ARBA00009046"/>
    </source>
</evidence>
<evidence type="ECO:0000259" key="10">
    <source>
        <dbReference type="PROSITE" id="PS51192"/>
    </source>
</evidence>
<dbReference type="Gene3D" id="3.40.50.300">
    <property type="entry name" value="P-loop containing nucleotide triphosphate hydrolases"/>
    <property type="match status" value="2"/>
</dbReference>
<dbReference type="Pfam" id="PF00270">
    <property type="entry name" value="DEAD"/>
    <property type="match status" value="1"/>
</dbReference>
<keyword evidence="9" id="KW-0051">Antiviral defense</keyword>
<dbReference type="PANTHER" id="PTHR47963:SF9">
    <property type="entry name" value="CRISPR-ASSOCIATED ENDONUCLEASE_HELICASE CAS3"/>
    <property type="match status" value="1"/>
</dbReference>
<dbReference type="PROSITE" id="PS51192">
    <property type="entry name" value="HELICASE_ATP_BIND_1"/>
    <property type="match status" value="1"/>
</dbReference>
<dbReference type="PROSITE" id="PS51643">
    <property type="entry name" value="HD_CAS3"/>
    <property type="match status" value="1"/>
</dbReference>
<dbReference type="GO" id="GO:0004518">
    <property type="term" value="F:nuclease activity"/>
    <property type="evidence" value="ECO:0007669"/>
    <property type="project" value="UniProtKB-KW"/>
</dbReference>
<evidence type="ECO:0000259" key="11">
    <source>
        <dbReference type="PROSITE" id="PS51643"/>
    </source>
</evidence>
<evidence type="ECO:0000256" key="9">
    <source>
        <dbReference type="ARBA" id="ARBA00023118"/>
    </source>
</evidence>
<dbReference type="Gene3D" id="1.10.3210.30">
    <property type="match status" value="1"/>
</dbReference>
<comment type="similarity">
    <text evidence="1">In the N-terminal section; belongs to the CRISPR-associated nuclease Cas3-HD family.</text>
</comment>
<organism evidence="12 13">
    <name type="scientific">Corynebacterium pilosum</name>
    <dbReference type="NCBI Taxonomy" id="35756"/>
    <lineage>
        <taxon>Bacteria</taxon>
        <taxon>Bacillati</taxon>
        <taxon>Actinomycetota</taxon>
        <taxon>Actinomycetes</taxon>
        <taxon>Mycobacteriales</taxon>
        <taxon>Corynebacteriaceae</taxon>
        <taxon>Corynebacterium</taxon>
    </lineage>
</organism>
<evidence type="ECO:0000313" key="13">
    <source>
        <dbReference type="Proteomes" id="UP000254467"/>
    </source>
</evidence>
<dbReference type="Pfam" id="PF18019">
    <property type="entry name" value="Cas3_HD"/>
    <property type="match status" value="1"/>
</dbReference>
<dbReference type="CDD" id="cd09641">
    <property type="entry name" value="Cas3''_I"/>
    <property type="match status" value="1"/>
</dbReference>
<dbReference type="InterPro" id="IPR001650">
    <property type="entry name" value="Helicase_C-like"/>
</dbReference>
<dbReference type="Pfam" id="PF22590">
    <property type="entry name" value="Cas3-like_C_2"/>
    <property type="match status" value="1"/>
</dbReference>
<evidence type="ECO:0000256" key="3">
    <source>
        <dbReference type="ARBA" id="ARBA00022722"/>
    </source>
</evidence>
<dbReference type="InterPro" id="IPR038257">
    <property type="entry name" value="CRISPR-assoc_Cas3_HD_sf"/>
</dbReference>
<protein>
    <submittedName>
        <fullName evidence="12">CRISPR-associated protein</fullName>
    </submittedName>
</protein>
<feature type="domain" description="HD Cas3-type" evidence="11">
    <location>
        <begin position="38"/>
        <end position="247"/>
    </location>
</feature>
<dbReference type="InterPro" id="IPR050547">
    <property type="entry name" value="DEAD_box_RNA_helicases"/>
</dbReference>
<keyword evidence="13" id="KW-1185">Reference proteome</keyword>
<dbReference type="PANTHER" id="PTHR47963">
    <property type="entry name" value="DEAD-BOX ATP-DEPENDENT RNA HELICASE 47, MITOCHONDRIAL"/>
    <property type="match status" value="1"/>
</dbReference>
<keyword evidence="7" id="KW-0347">Helicase</keyword>
<gene>
    <name evidence="12" type="primary">cas12</name>
    <name evidence="12" type="ORF">NCTC11862_01084</name>
</gene>
<dbReference type="InterPro" id="IPR014001">
    <property type="entry name" value="Helicase_ATP-bd"/>
</dbReference>
<keyword evidence="8" id="KW-0067">ATP-binding</keyword>
<dbReference type="InterPro" id="IPR006474">
    <property type="entry name" value="Helicase_Cas3_CRISPR-ass_core"/>
</dbReference>
<dbReference type="EMBL" id="UFXQ01000001">
    <property type="protein sequence ID" value="STC69299.1"/>
    <property type="molecule type" value="Genomic_DNA"/>
</dbReference>
<dbReference type="NCBIfam" id="TIGR01596">
    <property type="entry name" value="cas3_HD"/>
    <property type="match status" value="1"/>
</dbReference>
<evidence type="ECO:0000256" key="5">
    <source>
        <dbReference type="ARBA" id="ARBA00022741"/>
    </source>
</evidence>
<dbReference type="InterPro" id="IPR006483">
    <property type="entry name" value="CRISPR-assoc_Cas3_HD"/>
</dbReference>
<evidence type="ECO:0000256" key="1">
    <source>
        <dbReference type="ARBA" id="ARBA00006847"/>
    </source>
</evidence>
<dbReference type="Proteomes" id="UP000254467">
    <property type="component" value="Unassembled WGS sequence"/>
</dbReference>
<dbReference type="SUPFAM" id="SSF52540">
    <property type="entry name" value="P-loop containing nucleoside triphosphate hydrolases"/>
    <property type="match status" value="1"/>
</dbReference>
<dbReference type="NCBIfam" id="TIGR01587">
    <property type="entry name" value="cas3_core"/>
    <property type="match status" value="1"/>
</dbReference>
<dbReference type="InterPro" id="IPR054712">
    <property type="entry name" value="Cas3-like_dom"/>
</dbReference>
<dbReference type="GO" id="GO:0003724">
    <property type="term" value="F:RNA helicase activity"/>
    <property type="evidence" value="ECO:0007669"/>
    <property type="project" value="TreeGrafter"/>
</dbReference>
<dbReference type="InterPro" id="IPR041372">
    <property type="entry name" value="Cas3_C"/>
</dbReference>
<keyword evidence="3" id="KW-0540">Nuclease</keyword>
<dbReference type="GO" id="GO:0051607">
    <property type="term" value="P:defense response to virus"/>
    <property type="evidence" value="ECO:0007669"/>
    <property type="project" value="UniProtKB-KW"/>
</dbReference>
<proteinExistence type="inferred from homology"/>
<comment type="similarity">
    <text evidence="2">In the central section; belongs to the CRISPR-associated helicase Cas3 family.</text>
</comment>
<dbReference type="InterPro" id="IPR011545">
    <property type="entry name" value="DEAD/DEAH_box_helicase_dom"/>
</dbReference>
<evidence type="ECO:0000256" key="6">
    <source>
        <dbReference type="ARBA" id="ARBA00022801"/>
    </source>
</evidence>
<feature type="domain" description="Helicase ATP-binding" evidence="10">
    <location>
        <begin position="318"/>
        <end position="522"/>
    </location>
</feature>
<dbReference type="SMART" id="SM00490">
    <property type="entry name" value="HELICc"/>
    <property type="match status" value="1"/>
</dbReference>
<dbReference type="GO" id="GO:0046872">
    <property type="term" value="F:metal ion binding"/>
    <property type="evidence" value="ECO:0007669"/>
    <property type="project" value="UniProtKB-KW"/>
</dbReference>
<name>A0A376CMH9_9CORY</name>
<evidence type="ECO:0000256" key="7">
    <source>
        <dbReference type="ARBA" id="ARBA00022806"/>
    </source>
</evidence>
<reference evidence="12 13" key="1">
    <citation type="submission" date="2018-06" db="EMBL/GenBank/DDBJ databases">
        <authorList>
            <consortium name="Pathogen Informatics"/>
            <person name="Doyle S."/>
        </authorList>
    </citation>
    <scope>NUCLEOTIDE SEQUENCE [LARGE SCALE GENOMIC DNA]</scope>
    <source>
        <strain evidence="12 13">NCTC11862</strain>
    </source>
</reference>
<dbReference type="OrthoDB" id="9810236at2"/>
<evidence type="ECO:0000256" key="8">
    <source>
        <dbReference type="ARBA" id="ARBA00022840"/>
    </source>
</evidence>
<sequence>MNANRAEFVDIASLTNALDTELEHCSNSVRVLWAKSGDGLEWLSLPQHMADSASVAAVLWNNWVSDQVRRTLTKFTGLSGAETGALLVFLAGVHDIGKATQPFQGQVAYKPECAHLADAVEDAGFTVYRKASEGDWDGWVPHSALSEEILYGWLVEHFDLRPLQALPLAQTVGAHHGVPATAYSAAAEEEIEFQPVKWTEAQDELTSAIARASNVGPVLNRLKSELQSIKVETIQLLTGLIILSDWLASNTYSFPLGGWGDQGRRLEEALLKVDLTRPWNHKELPAEDHDYYRMSFGWPDQWEARPIQIQATKAARLACGWEGPFLFVIEAPTGVGKTEAGLGIAEIVGLAQGAQGVFLAAPTMATSNGLFDRTVEWASNTSSEHEVASMYLAHSKNYLNPSFNDLNIRNVGDEGSAGNVVATQWLNGPKKGVLANFSVGTVDQVLMMALQMRHLMLRHIGLAGKVIIIDEVHSYDVYMSSYLRVVLAWLARYGATVVLMSATLTPARRGELVEAFMKGLAEPGAEVDLESLASDIRSPLITAVNADGINTFSCPLPDREFRAEVEYIDDDLESLKTTLESTLADGGIALVVCNTVRRAQEAFETVRTSFPWECELHHSAFIATHRSKREDDLRQKLGPQAHRGKGRPDRLVVVATQVVEQSLDLDADMIITDLCPMDSFVQRVGRVARHKRPASDRPVNLQVPRIFLRGIVERQPVLIIDKGSTAVYDEAVLLATLLTMPSYYTRPQDNAQLVRDTYSLVDDKDPDDPTIPAAWHDAWKSALVRSEENRMIAEKRAKNFQLPLPGVSTLTSLYSFLTNDRSEEAGIAQVRDAEPTLEVIACEVNDYGVRVWGDESAGFLSPDEEPDRATARKLLASTIRLPVRMTRREKDFDAVVTDAEQQTPAGWIRSHMLKGKIAVTLDAQGRGRLGRFQLDYSRDLGLQVKADSP</sequence>
<dbReference type="GO" id="GO:0003723">
    <property type="term" value="F:RNA binding"/>
    <property type="evidence" value="ECO:0007669"/>
    <property type="project" value="TreeGrafter"/>
</dbReference>
<dbReference type="SMR" id="A0A376CMH9"/>
<dbReference type="STRING" id="35756.GCA_001044155_01208"/>
<evidence type="ECO:0000313" key="12">
    <source>
        <dbReference type="EMBL" id="STC69299.1"/>
    </source>
</evidence>
<accession>A0A376CMH9</accession>
<dbReference type="SMART" id="SM00487">
    <property type="entry name" value="DEXDc"/>
    <property type="match status" value="1"/>
</dbReference>
<keyword evidence="6" id="KW-0378">Hydrolase</keyword>
<dbReference type="GO" id="GO:0016787">
    <property type="term" value="F:hydrolase activity"/>
    <property type="evidence" value="ECO:0007669"/>
    <property type="project" value="UniProtKB-KW"/>
</dbReference>
<evidence type="ECO:0000256" key="4">
    <source>
        <dbReference type="ARBA" id="ARBA00022723"/>
    </source>
</evidence>
<dbReference type="GO" id="GO:0005524">
    <property type="term" value="F:ATP binding"/>
    <property type="evidence" value="ECO:0007669"/>
    <property type="project" value="UniProtKB-KW"/>
</dbReference>
<dbReference type="RefSeq" id="WP_081618053.1">
    <property type="nucleotide sequence ID" value="NZ_LDYD01000006.1"/>
</dbReference>
<dbReference type="InterPro" id="IPR027417">
    <property type="entry name" value="P-loop_NTPase"/>
</dbReference>
<dbReference type="Pfam" id="PF18395">
    <property type="entry name" value="Cas3_C"/>
    <property type="match status" value="1"/>
</dbReference>
<dbReference type="AlphaFoldDB" id="A0A376CMH9"/>
<keyword evidence="4" id="KW-0479">Metal-binding</keyword>